<sequence>MARLSRKQKATRLTVSIIEAVDPDSSFEICDPTARNLRSWQPVAGFTQYKEFIQAARAKGQKHREIIKSLGDIGVHIKLHQLKYLLDRWGISNRNTTKAQRAYIREIERIRGEEGGPDVDYLLRGEKLVRPSQKALIVRNRRAEASECISSSGIRVVKPMQRDDFVHSNEVEANDIHPEHGITSPTDADGECNICHQENEIKEQLPRISPGFPESLSANPSSPVLANEEVSHDSLGVIVPGLARSFEAVSMQMRKFSLEKPSLADHPDKWSDYYYPHLAQWLSIRREFAQWVINKANQECRPDECVAQCHDRIMWTSRIPTIPGRYMGHLPLGILESFLHHEPRLDLKNALDELNDWRILENIFLKNFQNILKVVLPAQGERNSRLWFDFRTQIVHFLKMKNLFGPNHYLVIQTMFAIAGVLEQIDTLNAEDLIFFPNCCSRKCKVWV</sequence>
<gene>
    <name evidence="1" type="ORF">H072_6852</name>
</gene>
<dbReference type="EMBL" id="AQGS01000474">
    <property type="protein sequence ID" value="EPS39362.1"/>
    <property type="molecule type" value="Genomic_DNA"/>
</dbReference>
<reference evidence="2" key="2">
    <citation type="submission" date="2013-04" db="EMBL/GenBank/DDBJ databases">
        <title>Genomic mechanisms accounting for the adaptation to parasitism in nematode-trapping fungi.</title>
        <authorList>
            <person name="Ahren D.G."/>
        </authorList>
    </citation>
    <scope>NUCLEOTIDE SEQUENCE [LARGE SCALE GENOMIC DNA]</scope>
    <source>
        <strain evidence="2">CBS 200.50</strain>
    </source>
</reference>
<dbReference type="Proteomes" id="UP000015100">
    <property type="component" value="Unassembled WGS sequence"/>
</dbReference>
<accession>S8BVR0</accession>
<name>S8BVR0_DACHA</name>
<organism evidence="1 2">
    <name type="scientific">Dactylellina haptotyla (strain CBS 200.50)</name>
    <name type="common">Nematode-trapping fungus</name>
    <name type="synonym">Monacrosporium haptotylum</name>
    <dbReference type="NCBI Taxonomy" id="1284197"/>
    <lineage>
        <taxon>Eukaryota</taxon>
        <taxon>Fungi</taxon>
        <taxon>Dikarya</taxon>
        <taxon>Ascomycota</taxon>
        <taxon>Pezizomycotina</taxon>
        <taxon>Orbiliomycetes</taxon>
        <taxon>Orbiliales</taxon>
        <taxon>Orbiliaceae</taxon>
        <taxon>Dactylellina</taxon>
    </lineage>
</organism>
<reference evidence="1 2" key="1">
    <citation type="journal article" date="2013" name="PLoS Genet.">
        <title>Genomic mechanisms accounting for the adaptation to parasitism in nematode-trapping fungi.</title>
        <authorList>
            <person name="Meerupati T."/>
            <person name="Andersson K.M."/>
            <person name="Friman E."/>
            <person name="Kumar D."/>
            <person name="Tunlid A."/>
            <person name="Ahren D."/>
        </authorList>
    </citation>
    <scope>NUCLEOTIDE SEQUENCE [LARGE SCALE GENOMIC DNA]</scope>
    <source>
        <strain evidence="1 2">CBS 200.50</strain>
    </source>
</reference>
<keyword evidence="2" id="KW-1185">Reference proteome</keyword>
<evidence type="ECO:0000313" key="1">
    <source>
        <dbReference type="EMBL" id="EPS39362.1"/>
    </source>
</evidence>
<evidence type="ECO:0008006" key="3">
    <source>
        <dbReference type="Google" id="ProtNLM"/>
    </source>
</evidence>
<evidence type="ECO:0000313" key="2">
    <source>
        <dbReference type="Proteomes" id="UP000015100"/>
    </source>
</evidence>
<dbReference type="HOGENOM" id="CLU_611133_0_0_1"/>
<dbReference type="AlphaFoldDB" id="S8BVR0"/>
<protein>
    <recommendedName>
        <fullName evidence="3">Clr5 domain-containing protein</fullName>
    </recommendedName>
</protein>
<comment type="caution">
    <text evidence="1">The sequence shown here is derived from an EMBL/GenBank/DDBJ whole genome shotgun (WGS) entry which is preliminary data.</text>
</comment>
<proteinExistence type="predicted"/>